<gene>
    <name evidence="1" type="ORF">GZH47_11435</name>
</gene>
<keyword evidence="2" id="KW-1185">Reference proteome</keyword>
<dbReference type="Proteomes" id="UP000479114">
    <property type="component" value="Chromosome"/>
</dbReference>
<evidence type="ECO:0000313" key="2">
    <source>
        <dbReference type="Proteomes" id="UP000479114"/>
    </source>
</evidence>
<dbReference type="KEGG" id="prz:GZH47_11435"/>
<dbReference type="EMBL" id="CP048286">
    <property type="protein sequence ID" value="QHW31394.1"/>
    <property type="molecule type" value="Genomic_DNA"/>
</dbReference>
<proteinExistence type="predicted"/>
<reference evidence="1 2" key="1">
    <citation type="submission" date="2020-02" db="EMBL/GenBank/DDBJ databases">
        <title>Paenibacillus sp. nov., isolated from rhizosphere soil of tomato.</title>
        <authorList>
            <person name="Weon H.-Y."/>
            <person name="Lee S.A."/>
        </authorList>
    </citation>
    <scope>NUCLEOTIDE SEQUENCE [LARGE SCALE GENOMIC DNA]</scope>
    <source>
        <strain evidence="1 2">14171R-81</strain>
    </source>
</reference>
<name>A0A6C0NYS0_9BACL</name>
<accession>A0A6C0NYS0</accession>
<evidence type="ECO:0000313" key="1">
    <source>
        <dbReference type="EMBL" id="QHW31394.1"/>
    </source>
</evidence>
<protein>
    <submittedName>
        <fullName evidence="1">Uncharacterized protein</fullName>
    </submittedName>
</protein>
<sequence>MSIQFLDSRISIHRDDFGGSQPLSTLPILVGDIGLQVLAAIPANTSNVRVSLSGTVVVDFAPPVEPTLELPPGPTVITVTVERGGDGTAGTGVTILNEQFNIRVFSALFPISVTAADFPPAADVLAQEIRYTMFVATDGFFDLILTGPAVFNGIAAAGTTT</sequence>
<dbReference type="AlphaFoldDB" id="A0A6C0NYS0"/>
<organism evidence="1 2">
    <name type="scientific">Paenibacillus rhizovicinus</name>
    <dbReference type="NCBI Taxonomy" id="2704463"/>
    <lineage>
        <taxon>Bacteria</taxon>
        <taxon>Bacillati</taxon>
        <taxon>Bacillota</taxon>
        <taxon>Bacilli</taxon>
        <taxon>Bacillales</taxon>
        <taxon>Paenibacillaceae</taxon>
        <taxon>Paenibacillus</taxon>
    </lineage>
</organism>
<dbReference type="RefSeq" id="WP_162640202.1">
    <property type="nucleotide sequence ID" value="NZ_CP048286.1"/>
</dbReference>